<evidence type="ECO:0000313" key="2">
    <source>
        <dbReference type="Proteomes" id="UP000427906"/>
    </source>
</evidence>
<accession>A0A5K7YRI4</accession>
<protein>
    <submittedName>
        <fullName evidence="1">Uncharacterized protein</fullName>
    </submittedName>
</protein>
<gene>
    <name evidence="1" type="ORF">DSCA_11870</name>
</gene>
<dbReference type="KEGG" id="dalk:DSCA_11870"/>
<proteinExistence type="predicted"/>
<organism evidence="1 2">
    <name type="scientific">Desulfosarcina alkanivorans</name>
    <dbReference type="NCBI Taxonomy" id="571177"/>
    <lineage>
        <taxon>Bacteria</taxon>
        <taxon>Pseudomonadati</taxon>
        <taxon>Thermodesulfobacteriota</taxon>
        <taxon>Desulfobacteria</taxon>
        <taxon>Desulfobacterales</taxon>
        <taxon>Desulfosarcinaceae</taxon>
        <taxon>Desulfosarcina</taxon>
    </lineage>
</organism>
<reference evidence="1 2" key="1">
    <citation type="submission" date="2019-11" db="EMBL/GenBank/DDBJ databases">
        <title>Comparative genomics of hydrocarbon-degrading Desulfosarcina strains.</title>
        <authorList>
            <person name="Watanabe M."/>
            <person name="Kojima H."/>
            <person name="Fukui M."/>
        </authorList>
    </citation>
    <scope>NUCLEOTIDE SEQUENCE [LARGE SCALE GENOMIC DNA]</scope>
    <source>
        <strain evidence="1 2">PL12</strain>
    </source>
</reference>
<dbReference type="EMBL" id="AP021874">
    <property type="protein sequence ID" value="BBO67257.1"/>
    <property type="molecule type" value="Genomic_DNA"/>
</dbReference>
<evidence type="ECO:0000313" key="1">
    <source>
        <dbReference type="EMBL" id="BBO67257.1"/>
    </source>
</evidence>
<sequence>MAHGRPLGYYLFSPKHLIQKEETMTASTKLAQKHLTLLQLTEKLGNVICLPDAQGIP</sequence>
<dbReference type="AlphaFoldDB" id="A0A5K7YRI4"/>
<keyword evidence="2" id="KW-1185">Reference proteome</keyword>
<dbReference type="Proteomes" id="UP000427906">
    <property type="component" value="Chromosome"/>
</dbReference>
<name>A0A5K7YRI4_9BACT</name>